<proteinExistence type="predicted"/>
<sequence>MTALVPEYMHGVLLGTTKKLLSLWFQKSFSKEIFYLGKHVAEIDRRLLGMKPTDQMSRLPRKIEKT</sequence>
<evidence type="ECO:0000313" key="2">
    <source>
        <dbReference type="Proteomes" id="UP000828390"/>
    </source>
</evidence>
<dbReference type="AlphaFoldDB" id="A0A9D3YLF4"/>
<dbReference type="PANTHER" id="PTHR46579:SF1">
    <property type="entry name" value="F5_8 TYPE C DOMAIN-CONTAINING PROTEIN"/>
    <property type="match status" value="1"/>
</dbReference>
<dbReference type="EMBL" id="JAIWYP010000015">
    <property type="protein sequence ID" value="KAH3702687.1"/>
    <property type="molecule type" value="Genomic_DNA"/>
</dbReference>
<keyword evidence="2" id="KW-1185">Reference proteome</keyword>
<organism evidence="1 2">
    <name type="scientific">Dreissena polymorpha</name>
    <name type="common">Zebra mussel</name>
    <name type="synonym">Mytilus polymorpha</name>
    <dbReference type="NCBI Taxonomy" id="45954"/>
    <lineage>
        <taxon>Eukaryota</taxon>
        <taxon>Metazoa</taxon>
        <taxon>Spiralia</taxon>
        <taxon>Lophotrochozoa</taxon>
        <taxon>Mollusca</taxon>
        <taxon>Bivalvia</taxon>
        <taxon>Autobranchia</taxon>
        <taxon>Heteroconchia</taxon>
        <taxon>Euheterodonta</taxon>
        <taxon>Imparidentia</taxon>
        <taxon>Neoheterodontei</taxon>
        <taxon>Myida</taxon>
        <taxon>Dreissenoidea</taxon>
        <taxon>Dreissenidae</taxon>
        <taxon>Dreissena</taxon>
    </lineage>
</organism>
<evidence type="ECO:0000313" key="1">
    <source>
        <dbReference type="EMBL" id="KAH3702687.1"/>
    </source>
</evidence>
<reference evidence="1" key="2">
    <citation type="submission" date="2020-11" db="EMBL/GenBank/DDBJ databases">
        <authorList>
            <person name="McCartney M.A."/>
            <person name="Auch B."/>
            <person name="Kono T."/>
            <person name="Mallez S."/>
            <person name="Becker A."/>
            <person name="Gohl D.M."/>
            <person name="Silverstein K.A.T."/>
            <person name="Koren S."/>
            <person name="Bechman K.B."/>
            <person name="Herman A."/>
            <person name="Abrahante J.E."/>
            <person name="Garbe J."/>
        </authorList>
    </citation>
    <scope>NUCLEOTIDE SEQUENCE</scope>
    <source>
        <strain evidence="1">Duluth1</strain>
        <tissue evidence="1">Whole animal</tissue>
    </source>
</reference>
<gene>
    <name evidence="1" type="ORF">DPMN_077713</name>
</gene>
<accession>A0A9D3YLF4</accession>
<comment type="caution">
    <text evidence="1">The sequence shown here is derived from an EMBL/GenBank/DDBJ whole genome shotgun (WGS) entry which is preliminary data.</text>
</comment>
<name>A0A9D3YLF4_DREPO</name>
<protein>
    <submittedName>
        <fullName evidence="1">Uncharacterized protein</fullName>
    </submittedName>
</protein>
<dbReference type="Proteomes" id="UP000828390">
    <property type="component" value="Unassembled WGS sequence"/>
</dbReference>
<reference evidence="1" key="1">
    <citation type="journal article" date="2019" name="bioRxiv">
        <title>The Genome of the Zebra Mussel, Dreissena polymorpha: A Resource for Invasive Species Research.</title>
        <authorList>
            <person name="McCartney M.A."/>
            <person name="Auch B."/>
            <person name="Kono T."/>
            <person name="Mallez S."/>
            <person name="Zhang Y."/>
            <person name="Obille A."/>
            <person name="Becker A."/>
            <person name="Abrahante J.E."/>
            <person name="Garbe J."/>
            <person name="Badalamenti J.P."/>
            <person name="Herman A."/>
            <person name="Mangelson H."/>
            <person name="Liachko I."/>
            <person name="Sullivan S."/>
            <person name="Sone E.D."/>
            <person name="Koren S."/>
            <person name="Silverstein K.A.T."/>
            <person name="Beckman K.B."/>
            <person name="Gohl D.M."/>
        </authorList>
    </citation>
    <scope>NUCLEOTIDE SEQUENCE</scope>
    <source>
        <strain evidence="1">Duluth1</strain>
        <tissue evidence="1">Whole animal</tissue>
    </source>
</reference>
<dbReference type="PANTHER" id="PTHR46579">
    <property type="entry name" value="F5/8 TYPE C DOMAIN-CONTAINING PROTEIN-RELATED"/>
    <property type="match status" value="1"/>
</dbReference>